<dbReference type="GO" id="GO:0019684">
    <property type="term" value="P:photosynthesis, light reaction"/>
    <property type="evidence" value="ECO:0007669"/>
    <property type="project" value="InterPro"/>
</dbReference>
<keyword evidence="4" id="KW-1185">Reference proteome</keyword>
<dbReference type="Proteomes" id="UP000265962">
    <property type="component" value="Unassembled WGS sequence"/>
</dbReference>
<dbReference type="EMBL" id="OMOH01000006">
    <property type="protein sequence ID" value="SPF68839.1"/>
    <property type="molecule type" value="Genomic_DNA"/>
</dbReference>
<dbReference type="Gene3D" id="3.90.50.10">
    <property type="entry name" value="Photosynthetic Reaction Center, subunit H, domain 2"/>
    <property type="match status" value="1"/>
</dbReference>
<dbReference type="OrthoDB" id="3732322at2"/>
<dbReference type="InterPro" id="IPR027275">
    <property type="entry name" value="PRC-brl_dom"/>
</dbReference>
<name>A0A375I4Z5_9ACTN</name>
<feature type="region of interest" description="Disordered" evidence="1">
    <location>
        <begin position="1"/>
        <end position="20"/>
    </location>
</feature>
<proteinExistence type="predicted"/>
<dbReference type="InterPro" id="IPR014747">
    <property type="entry name" value="Bac_photo_RC_H_C"/>
</dbReference>
<dbReference type="InterPro" id="IPR011033">
    <property type="entry name" value="PRC_barrel-like_sf"/>
</dbReference>
<sequence length="120" mass="12764">MSEHGDHGGRDEGTAPGKALAGARVMDESGVLIGRALGFWQDEDTGVLTFVGVRDGVLGSRRHLIPLAAAEIGYERIDVPYSRSQVMASPAFEAGRAVLDEDEAAVCVHYGLTSPTPWLE</sequence>
<dbReference type="Pfam" id="PF05239">
    <property type="entry name" value="PRC"/>
    <property type="match status" value="1"/>
</dbReference>
<evidence type="ECO:0000259" key="2">
    <source>
        <dbReference type="Pfam" id="PF05239"/>
    </source>
</evidence>
<dbReference type="AlphaFoldDB" id="A0A375I4Z5"/>
<dbReference type="RefSeq" id="WP_119715980.1">
    <property type="nucleotide sequence ID" value="NZ_OMOH01000006.1"/>
</dbReference>
<reference evidence="4" key="1">
    <citation type="submission" date="2018-02" db="EMBL/GenBank/DDBJ databases">
        <authorList>
            <person name="Hornung B."/>
        </authorList>
    </citation>
    <scope>NUCLEOTIDE SEQUENCE [LARGE SCALE GENOMIC DNA]</scope>
</reference>
<dbReference type="SUPFAM" id="SSF50346">
    <property type="entry name" value="PRC-barrel domain"/>
    <property type="match status" value="1"/>
</dbReference>
<accession>A0A375I4Z5</accession>
<evidence type="ECO:0000313" key="3">
    <source>
        <dbReference type="EMBL" id="SPF68839.1"/>
    </source>
</evidence>
<feature type="domain" description="PRC-barrel" evidence="2">
    <location>
        <begin position="20"/>
        <end position="84"/>
    </location>
</feature>
<evidence type="ECO:0000313" key="4">
    <source>
        <dbReference type="Proteomes" id="UP000265962"/>
    </source>
</evidence>
<dbReference type="GO" id="GO:0030077">
    <property type="term" value="C:plasma membrane light-harvesting complex"/>
    <property type="evidence" value="ECO:0007669"/>
    <property type="project" value="InterPro"/>
</dbReference>
<protein>
    <submittedName>
        <fullName evidence="3">PRC-barrel-like</fullName>
    </submittedName>
</protein>
<evidence type="ECO:0000256" key="1">
    <source>
        <dbReference type="SAM" id="MobiDB-lite"/>
    </source>
</evidence>
<feature type="compositionally biased region" description="Basic and acidic residues" evidence="1">
    <location>
        <begin position="1"/>
        <end position="13"/>
    </location>
</feature>
<organism evidence="3 4">
    <name type="scientific">Propionibacterium ruminifibrarum</name>
    <dbReference type="NCBI Taxonomy" id="1962131"/>
    <lineage>
        <taxon>Bacteria</taxon>
        <taxon>Bacillati</taxon>
        <taxon>Actinomycetota</taxon>
        <taxon>Actinomycetes</taxon>
        <taxon>Propionibacteriales</taxon>
        <taxon>Propionibacteriaceae</taxon>
        <taxon>Propionibacterium</taxon>
    </lineage>
</organism>
<gene>
    <name evidence="3" type="ORF">PROPJV5_1818</name>
</gene>